<evidence type="ECO:0000313" key="10">
    <source>
        <dbReference type="EMBL" id="GAQ91635.1"/>
    </source>
</evidence>
<keyword evidence="7 9" id="KW-0472">Membrane</keyword>
<keyword evidence="11" id="KW-1185">Reference proteome</keyword>
<evidence type="ECO:0000256" key="1">
    <source>
        <dbReference type="ARBA" id="ARBA00004167"/>
    </source>
</evidence>
<dbReference type="GO" id="GO:0016757">
    <property type="term" value="F:glycosyltransferase activity"/>
    <property type="evidence" value="ECO:0000318"/>
    <property type="project" value="GO_Central"/>
</dbReference>
<dbReference type="GO" id="GO:0005737">
    <property type="term" value="C:cytoplasm"/>
    <property type="evidence" value="ECO:0000318"/>
    <property type="project" value="GO_Central"/>
</dbReference>
<evidence type="ECO:0000313" key="11">
    <source>
        <dbReference type="Proteomes" id="UP000054558"/>
    </source>
</evidence>
<evidence type="ECO:0000256" key="9">
    <source>
        <dbReference type="SAM" id="Phobius"/>
    </source>
</evidence>
<dbReference type="PANTHER" id="PTHR21461">
    <property type="entry name" value="GLYCOSYLTRANSFERASE FAMILY 92 PROTEIN"/>
    <property type="match status" value="1"/>
</dbReference>
<feature type="transmembrane region" description="Helical" evidence="9">
    <location>
        <begin position="29"/>
        <end position="50"/>
    </location>
</feature>
<comment type="subcellular location">
    <subcellularLocation>
        <location evidence="1">Membrane</location>
        <topology evidence="1">Single-pass membrane protein</topology>
    </subcellularLocation>
</comment>
<keyword evidence="6 9" id="KW-1133">Transmembrane helix</keyword>
<dbReference type="InterPro" id="IPR008166">
    <property type="entry name" value="Glyco_transf_92"/>
</dbReference>
<feature type="compositionally biased region" description="Acidic residues" evidence="8">
    <location>
        <begin position="213"/>
        <end position="225"/>
    </location>
</feature>
<evidence type="ECO:0000256" key="6">
    <source>
        <dbReference type="ARBA" id="ARBA00022989"/>
    </source>
</evidence>
<dbReference type="EMBL" id="DF237772">
    <property type="protein sequence ID" value="GAQ91635.1"/>
    <property type="molecule type" value="Genomic_DNA"/>
</dbReference>
<keyword evidence="4" id="KW-0808">Transferase</keyword>
<evidence type="ECO:0000256" key="7">
    <source>
        <dbReference type="ARBA" id="ARBA00023136"/>
    </source>
</evidence>
<dbReference type="AlphaFoldDB" id="A0A1Y1IL74"/>
<evidence type="ECO:0008006" key="12">
    <source>
        <dbReference type="Google" id="ProtNLM"/>
    </source>
</evidence>
<proteinExistence type="inferred from homology"/>
<comment type="similarity">
    <text evidence="2">Belongs to the glycosyltransferase 92 family.</text>
</comment>
<feature type="region of interest" description="Disordered" evidence="8">
    <location>
        <begin position="213"/>
        <end position="237"/>
    </location>
</feature>
<name>A0A1Y1IL74_KLENI</name>
<evidence type="ECO:0000256" key="4">
    <source>
        <dbReference type="ARBA" id="ARBA00022679"/>
    </source>
</evidence>
<evidence type="ECO:0000256" key="2">
    <source>
        <dbReference type="ARBA" id="ARBA00007647"/>
    </source>
</evidence>
<keyword evidence="5 9" id="KW-0812">Transmembrane</keyword>
<organism evidence="10 11">
    <name type="scientific">Klebsormidium nitens</name>
    <name type="common">Green alga</name>
    <name type="synonym">Ulothrix nitens</name>
    <dbReference type="NCBI Taxonomy" id="105231"/>
    <lineage>
        <taxon>Eukaryota</taxon>
        <taxon>Viridiplantae</taxon>
        <taxon>Streptophyta</taxon>
        <taxon>Klebsormidiophyceae</taxon>
        <taxon>Klebsormidiales</taxon>
        <taxon>Klebsormidiaceae</taxon>
        <taxon>Klebsormidium</taxon>
    </lineage>
</organism>
<evidence type="ECO:0000256" key="5">
    <source>
        <dbReference type="ARBA" id="ARBA00022692"/>
    </source>
</evidence>
<reference evidence="10 11" key="1">
    <citation type="journal article" date="2014" name="Nat. Commun.">
        <title>Klebsormidium flaccidum genome reveals primary factors for plant terrestrial adaptation.</title>
        <authorList>
            <person name="Hori K."/>
            <person name="Maruyama F."/>
            <person name="Fujisawa T."/>
            <person name="Togashi T."/>
            <person name="Yamamoto N."/>
            <person name="Seo M."/>
            <person name="Sato S."/>
            <person name="Yamada T."/>
            <person name="Mori H."/>
            <person name="Tajima N."/>
            <person name="Moriyama T."/>
            <person name="Ikeuchi M."/>
            <person name="Watanabe M."/>
            <person name="Wada H."/>
            <person name="Kobayashi K."/>
            <person name="Saito M."/>
            <person name="Masuda T."/>
            <person name="Sasaki-Sekimoto Y."/>
            <person name="Mashiguchi K."/>
            <person name="Awai K."/>
            <person name="Shimojima M."/>
            <person name="Masuda S."/>
            <person name="Iwai M."/>
            <person name="Nobusawa T."/>
            <person name="Narise T."/>
            <person name="Kondo S."/>
            <person name="Saito H."/>
            <person name="Sato R."/>
            <person name="Murakawa M."/>
            <person name="Ihara Y."/>
            <person name="Oshima-Yamada Y."/>
            <person name="Ohtaka K."/>
            <person name="Satoh M."/>
            <person name="Sonobe K."/>
            <person name="Ishii M."/>
            <person name="Ohtani R."/>
            <person name="Kanamori-Sato M."/>
            <person name="Honoki R."/>
            <person name="Miyazaki D."/>
            <person name="Mochizuki H."/>
            <person name="Umetsu J."/>
            <person name="Higashi K."/>
            <person name="Shibata D."/>
            <person name="Kamiya Y."/>
            <person name="Sato N."/>
            <person name="Nakamura Y."/>
            <person name="Tabata S."/>
            <person name="Ida S."/>
            <person name="Kurokawa K."/>
            <person name="Ohta H."/>
        </authorList>
    </citation>
    <scope>NUCLEOTIDE SEQUENCE [LARGE SCALE GENOMIC DNA]</scope>
    <source>
        <strain evidence="10 11">NIES-2285</strain>
    </source>
</reference>
<dbReference type="OrthoDB" id="2526284at2759"/>
<gene>
    <name evidence="10" type="ORF">KFL_008230010</name>
</gene>
<protein>
    <recommendedName>
        <fullName evidence="12">Glycosyltransferase family 92 protein</fullName>
    </recommendedName>
</protein>
<dbReference type="Proteomes" id="UP000054558">
    <property type="component" value="Unassembled WGS sequence"/>
</dbReference>
<sequence length="712" mass="79342">MAAESGGKIPAPGYSLWDRSMRLRLEGALCVFLCLALAGGLWSIMTFSYGQDGILSGFHTGGAPFEVGGDNAFFRRFAKASEPEEDSHTQAEDTWFEDIKFISERTGPKAIIKAAAATAVDSKTNVSLISAFLDKGVVNPDSRVSRIIVNAAVQSGQRYPQNWECLICRSGPLEKDGRWGPDFIWGSVAPLLKPGVLDPPRRKVFQDRDGFGIEEGDLDEEDEDASPQQMGGQAGGGGGEFVLNCWKSKGVEMHVDWGDMSGKPSLAMQWHCLLAEGDDGFDLQLAAVVRPGDKESIERVLFPEGRRDLRRFVAVDQAQGRVVPRVANIVRRALLSEGGKESEGFLKGEVLNEAVSEGVAKVAKSRGRSLLESGKNAASWQNSHLQNCFGEEQSRKRKGAHFGGVDAEVFWWGDGEKKRRALLQAEEKVSTRWVRKWEAEGRRAIANITVCTGPLYGDHHEMLAEWVAFNLLMGANKVRVYYVAKGVSPKVIPVLEYFARGGQLEYFEWHPPQVAAFNNGQNMFYHDCYYRSAADSDYVLFTDVDEFLAPSHVVYDTWHDALDPYFKTPKIGALHFQSWFYHLQCPVHGPSIRSELVTASVPGRRSEPVPKSERTKYMVQVGAARWLGLHSLDEDSGLNPGFLRKDVSTGLMHVRHYSDDMHTEDCSPTTIKKSKKDRGMDHSMLRFQDKLYARVRAALAFADRMFEADQRT</sequence>
<accession>A0A1Y1IL74</accession>
<evidence type="ECO:0000256" key="3">
    <source>
        <dbReference type="ARBA" id="ARBA00022676"/>
    </source>
</evidence>
<keyword evidence="3" id="KW-0328">Glycosyltransferase</keyword>
<dbReference type="Pfam" id="PF01697">
    <property type="entry name" value="Glyco_transf_92"/>
    <property type="match status" value="1"/>
</dbReference>
<evidence type="ECO:0000256" key="8">
    <source>
        <dbReference type="SAM" id="MobiDB-lite"/>
    </source>
</evidence>
<dbReference type="GO" id="GO:0016020">
    <property type="term" value="C:membrane"/>
    <property type="evidence" value="ECO:0007669"/>
    <property type="project" value="UniProtKB-SubCell"/>
</dbReference>
<dbReference type="PANTHER" id="PTHR21461:SF69">
    <property type="entry name" value="GLYCOSYLTRANSFERASE FAMILY 92 PROTEIN"/>
    <property type="match status" value="1"/>
</dbReference>